<dbReference type="Pfam" id="PF10706">
    <property type="entry name" value="Aminoglyc_resit"/>
    <property type="match status" value="1"/>
</dbReference>
<dbReference type="RefSeq" id="WP_134712975.1">
    <property type="nucleotide sequence ID" value="NZ_SDKM01000001.1"/>
</dbReference>
<proteinExistence type="predicted"/>
<dbReference type="InterPro" id="IPR019646">
    <property type="entry name" value="Aminoglyc_AdlTrfase"/>
</dbReference>
<dbReference type="Proteomes" id="UP000295198">
    <property type="component" value="Unassembled WGS sequence"/>
</dbReference>
<dbReference type="Gene3D" id="3.30.460.40">
    <property type="match status" value="1"/>
</dbReference>
<evidence type="ECO:0000313" key="2">
    <source>
        <dbReference type="Proteomes" id="UP000295198"/>
    </source>
</evidence>
<dbReference type="EMBL" id="SDKM01000001">
    <property type="protein sequence ID" value="RYP88953.1"/>
    <property type="molecule type" value="Genomic_DNA"/>
</dbReference>
<evidence type="ECO:0000313" key="1">
    <source>
        <dbReference type="EMBL" id="RYP88953.1"/>
    </source>
</evidence>
<sequence length="208" mass="24114">MDEAEFERLYGPWDPLDPAGAQEFLADFPGPWWVVGGWAVEAFSGVRRRHHDVDVAIFTYDLPALLDLVGDRYDVWSVCSGSLRPINETWPEPHPDAGQVWLREHAQAPWVADILINEDRDGRWVSRREEWSAPLDEVTWIADDGIRYQNPEVVLHHKALGNEERDRADRDAAWPLLDNRQRGWLREAVERVYGAGHPWLAWMDQRST</sequence>
<dbReference type="OrthoDB" id="4539099at2"/>
<dbReference type="AlphaFoldDB" id="A0A4Q4ZKS4"/>
<gene>
    <name evidence="1" type="ORF">EKO23_00500</name>
</gene>
<comment type="caution">
    <text evidence="1">The sequence shown here is derived from an EMBL/GenBank/DDBJ whole genome shotgun (WGS) entry which is preliminary data.</text>
</comment>
<name>A0A4Q4ZKS4_9ACTN</name>
<evidence type="ECO:0008006" key="3">
    <source>
        <dbReference type="Google" id="ProtNLM"/>
    </source>
</evidence>
<keyword evidence="2" id="KW-1185">Reference proteome</keyword>
<organism evidence="1 2">
    <name type="scientific">Nocardioides guangzhouensis</name>
    <dbReference type="NCBI Taxonomy" id="2497878"/>
    <lineage>
        <taxon>Bacteria</taxon>
        <taxon>Bacillati</taxon>
        <taxon>Actinomycetota</taxon>
        <taxon>Actinomycetes</taxon>
        <taxon>Propionibacteriales</taxon>
        <taxon>Nocardioidaceae</taxon>
        <taxon>Nocardioides</taxon>
    </lineage>
</organism>
<protein>
    <recommendedName>
        <fullName evidence="3">Amino acid transporter</fullName>
    </recommendedName>
</protein>
<reference evidence="1 2" key="1">
    <citation type="submission" date="2019-01" db="EMBL/GenBank/DDBJ databases">
        <title>Nocardioides guangzhouensis sp. nov., an actinobacterium isolated from soil.</title>
        <authorList>
            <person name="Fu Y."/>
            <person name="Cai Y."/>
            <person name="Lin Z."/>
            <person name="Chen P."/>
        </authorList>
    </citation>
    <scope>NUCLEOTIDE SEQUENCE [LARGE SCALE GENOMIC DNA]</scope>
    <source>
        <strain evidence="1 2">130</strain>
    </source>
</reference>
<accession>A0A4Q4ZKS4</accession>